<dbReference type="AlphaFoldDB" id="A0AAD9I3U4"/>
<evidence type="ECO:0000256" key="1">
    <source>
        <dbReference type="ARBA" id="ARBA00001917"/>
    </source>
</evidence>
<evidence type="ECO:0000256" key="6">
    <source>
        <dbReference type="SAM" id="MobiDB-lite"/>
    </source>
</evidence>
<comment type="cofactor">
    <cofactor evidence="1">
        <name>FMN</name>
        <dbReference type="ChEBI" id="CHEBI:58210"/>
    </cofactor>
</comment>
<keyword evidence="2" id="KW-0285">Flavoprotein</keyword>
<evidence type="ECO:0000256" key="4">
    <source>
        <dbReference type="ARBA" id="ARBA00022857"/>
    </source>
</evidence>
<keyword evidence="9" id="KW-1185">Reference proteome</keyword>
<dbReference type="GO" id="GO:0050661">
    <property type="term" value="F:NADP binding"/>
    <property type="evidence" value="ECO:0007669"/>
    <property type="project" value="InterPro"/>
</dbReference>
<dbReference type="PANTHER" id="PTHR43303">
    <property type="entry name" value="NADPH DEHYDROGENASE C23G7.10C-RELATED"/>
    <property type="match status" value="1"/>
</dbReference>
<dbReference type="Pfam" id="PF00724">
    <property type="entry name" value="Oxidored_FMN"/>
    <property type="match status" value="1"/>
</dbReference>
<keyword evidence="5" id="KW-0560">Oxidoreductase</keyword>
<sequence>MTSPHLPRVAHPRDGTSVTADTTAAGASPPGLANEAAADSPYFTPAQNPPAGTALDPQPDGAPIPKLFTPLTVRGVTFPNRIMLSPLCQYSAHEGFHTHWHLTHLGGILQRGPGLTIVEATAVQANGRITPEDSGLWLDAHIAPLAATVAFAHAQSQKIGIQLAHAGRKASTVAPWLSAGATAAAAHGGWPADVVAPSALPYSDAFPRPRALSLPEITALTADFAAAARRAVAAGFDVVELHAAHGYLLHSFLSPASNARTDRYGGAFANRARLLLEVVDAVRAVLPAAMPLFVRLSATDWLEHLDRFRARDGDGDEEARSWTLAQSVRLAGLLADRGVDLLDVSSAGLHPAQSVRAGPGYQAPLARAIKQAVGGRMLVSVVGSITEGKQAEALLLGGGSGGDETPLDVAMAGRMFQKNPGLVWTWAEDLGVAIHLASQIGWGFGGRGGKGTS</sequence>
<gene>
    <name evidence="8" type="ORF">P8C59_004899</name>
</gene>
<evidence type="ECO:0000259" key="7">
    <source>
        <dbReference type="Pfam" id="PF00724"/>
    </source>
</evidence>
<accession>A0AAD9I3U4</accession>
<dbReference type="InterPro" id="IPR001155">
    <property type="entry name" value="OxRdtase_FMN_N"/>
</dbReference>
<evidence type="ECO:0000313" key="8">
    <source>
        <dbReference type="EMBL" id="KAK2070408.1"/>
    </source>
</evidence>
<feature type="domain" description="NADH:flavin oxidoreductase/NADH oxidase N-terminal" evidence="7">
    <location>
        <begin position="66"/>
        <end position="304"/>
    </location>
</feature>
<keyword evidence="3" id="KW-0288">FMN</keyword>
<dbReference type="Gene3D" id="3.20.20.70">
    <property type="entry name" value="Aldolase class I"/>
    <property type="match status" value="1"/>
</dbReference>
<comment type="caution">
    <text evidence="8">The sequence shown here is derived from an EMBL/GenBank/DDBJ whole genome shotgun (WGS) entry which is preliminary data.</text>
</comment>
<dbReference type="EMBL" id="JAQQPM010000003">
    <property type="protein sequence ID" value="KAK2070408.1"/>
    <property type="molecule type" value="Genomic_DNA"/>
</dbReference>
<evidence type="ECO:0000256" key="3">
    <source>
        <dbReference type="ARBA" id="ARBA00022643"/>
    </source>
</evidence>
<organism evidence="8 9">
    <name type="scientific">Phyllachora maydis</name>
    <dbReference type="NCBI Taxonomy" id="1825666"/>
    <lineage>
        <taxon>Eukaryota</taxon>
        <taxon>Fungi</taxon>
        <taxon>Dikarya</taxon>
        <taxon>Ascomycota</taxon>
        <taxon>Pezizomycotina</taxon>
        <taxon>Sordariomycetes</taxon>
        <taxon>Sordariomycetidae</taxon>
        <taxon>Phyllachorales</taxon>
        <taxon>Phyllachoraceae</taxon>
        <taxon>Phyllachora</taxon>
    </lineage>
</organism>
<dbReference type="InterPro" id="IPR044152">
    <property type="entry name" value="YqjM-like"/>
</dbReference>
<protein>
    <recommendedName>
        <fullName evidence="7">NADH:flavin oxidoreductase/NADH oxidase N-terminal domain-containing protein</fullName>
    </recommendedName>
</protein>
<name>A0AAD9I3U4_9PEZI</name>
<dbReference type="SUPFAM" id="SSF51395">
    <property type="entry name" value="FMN-linked oxidoreductases"/>
    <property type="match status" value="1"/>
</dbReference>
<dbReference type="CDD" id="cd02932">
    <property type="entry name" value="OYE_YqiM_FMN"/>
    <property type="match status" value="1"/>
</dbReference>
<evidence type="ECO:0000313" key="9">
    <source>
        <dbReference type="Proteomes" id="UP001217918"/>
    </source>
</evidence>
<dbReference type="InterPro" id="IPR013785">
    <property type="entry name" value="Aldolase_TIM"/>
</dbReference>
<reference evidence="8" key="1">
    <citation type="journal article" date="2023" name="Mol. Plant Microbe Interact.">
        <title>Elucidating the Obligate Nature and Biological Capacity of an Invasive Fungal Corn Pathogen.</title>
        <authorList>
            <person name="MacCready J.S."/>
            <person name="Roggenkamp E.M."/>
            <person name="Gdanetz K."/>
            <person name="Chilvers M.I."/>
        </authorList>
    </citation>
    <scope>NUCLEOTIDE SEQUENCE</scope>
    <source>
        <strain evidence="8">PM02</strain>
    </source>
</reference>
<evidence type="ECO:0000256" key="2">
    <source>
        <dbReference type="ARBA" id="ARBA00022630"/>
    </source>
</evidence>
<keyword evidence="4" id="KW-0521">NADP</keyword>
<dbReference type="Proteomes" id="UP001217918">
    <property type="component" value="Unassembled WGS sequence"/>
</dbReference>
<dbReference type="PANTHER" id="PTHR43303:SF4">
    <property type="entry name" value="NADPH DEHYDROGENASE C23G7.10C-RELATED"/>
    <property type="match status" value="1"/>
</dbReference>
<evidence type="ECO:0000256" key="5">
    <source>
        <dbReference type="ARBA" id="ARBA00023002"/>
    </source>
</evidence>
<dbReference type="GO" id="GO:0010181">
    <property type="term" value="F:FMN binding"/>
    <property type="evidence" value="ECO:0007669"/>
    <property type="project" value="InterPro"/>
</dbReference>
<dbReference type="GO" id="GO:0003959">
    <property type="term" value="F:NADPH dehydrogenase activity"/>
    <property type="evidence" value="ECO:0007669"/>
    <property type="project" value="InterPro"/>
</dbReference>
<feature type="region of interest" description="Disordered" evidence="6">
    <location>
        <begin position="1"/>
        <end position="63"/>
    </location>
</feature>
<proteinExistence type="predicted"/>